<feature type="transmembrane region" description="Helical" evidence="1">
    <location>
        <begin position="19"/>
        <end position="42"/>
    </location>
</feature>
<dbReference type="RefSeq" id="WP_179912609.1">
    <property type="nucleotide sequence ID" value="NZ_JACBYE010000007.1"/>
</dbReference>
<dbReference type="InterPro" id="IPR018719">
    <property type="entry name" value="DUF2243_membrane"/>
</dbReference>
<feature type="transmembrane region" description="Helical" evidence="1">
    <location>
        <begin position="62"/>
        <end position="79"/>
    </location>
</feature>
<keyword evidence="1" id="KW-1133">Transmembrane helix</keyword>
<accession>A0A853ETW8</accession>
<dbReference type="EMBL" id="JACBYE010000007">
    <property type="protein sequence ID" value="NYS92823.1"/>
    <property type="molecule type" value="Genomic_DNA"/>
</dbReference>
<keyword evidence="3" id="KW-1185">Reference proteome</keyword>
<evidence type="ECO:0000256" key="1">
    <source>
        <dbReference type="SAM" id="Phobius"/>
    </source>
</evidence>
<sequence length="154" mass="16619">MTTPDTTEHRQVAYRSRSFWGGVLVGVAVMAGIDEIVFHQVLAWHHFYDLGTSAVALVSDGLLHAAGLLAIVAGFVLLLDAHRRGSAWSAAAWAGVFVGLGAFQLWDGTVHHKVLGLHQVRYGVDLVPYDVAWIVSGALLLCVGLGLLVRLVRR</sequence>
<organism evidence="2 3">
    <name type="scientific">Sanguibacter inulinus</name>
    <dbReference type="NCBI Taxonomy" id="60922"/>
    <lineage>
        <taxon>Bacteria</taxon>
        <taxon>Bacillati</taxon>
        <taxon>Actinomycetota</taxon>
        <taxon>Actinomycetes</taxon>
        <taxon>Micrococcales</taxon>
        <taxon>Sanguibacteraceae</taxon>
        <taxon>Sanguibacter</taxon>
    </lineage>
</organism>
<evidence type="ECO:0000313" key="2">
    <source>
        <dbReference type="EMBL" id="NYS92823.1"/>
    </source>
</evidence>
<reference evidence="2 3" key="1">
    <citation type="submission" date="2020-07" db="EMBL/GenBank/DDBJ databases">
        <title>MOT database genomes.</title>
        <authorList>
            <person name="Joseph S."/>
            <person name="Aduse-Opoku J."/>
            <person name="Hashim A."/>
            <person name="Wade W."/>
            <person name="Curtis M."/>
        </authorList>
    </citation>
    <scope>NUCLEOTIDE SEQUENCE [LARGE SCALE GENOMIC DNA]</scope>
    <source>
        <strain evidence="2 3">DSM 100099</strain>
    </source>
</reference>
<dbReference type="AlphaFoldDB" id="A0A853ETW8"/>
<name>A0A853ETW8_9MICO</name>
<comment type="caution">
    <text evidence="2">The sequence shown here is derived from an EMBL/GenBank/DDBJ whole genome shotgun (WGS) entry which is preliminary data.</text>
</comment>
<proteinExistence type="predicted"/>
<feature type="transmembrane region" description="Helical" evidence="1">
    <location>
        <begin position="126"/>
        <end position="149"/>
    </location>
</feature>
<dbReference type="Proteomes" id="UP000561011">
    <property type="component" value="Unassembled WGS sequence"/>
</dbReference>
<keyword evidence="1" id="KW-0472">Membrane</keyword>
<evidence type="ECO:0000313" key="3">
    <source>
        <dbReference type="Proteomes" id="UP000561011"/>
    </source>
</evidence>
<gene>
    <name evidence="2" type="ORF">HZZ10_04680</name>
</gene>
<keyword evidence="1" id="KW-0812">Transmembrane</keyword>
<feature type="transmembrane region" description="Helical" evidence="1">
    <location>
        <begin position="86"/>
        <end position="106"/>
    </location>
</feature>
<protein>
    <submittedName>
        <fullName evidence="2">DUF2243 domain-containing protein</fullName>
    </submittedName>
</protein>
<dbReference type="Pfam" id="PF10002">
    <property type="entry name" value="DUF2243"/>
    <property type="match status" value="1"/>
</dbReference>